<dbReference type="PANTHER" id="PTHR46796">
    <property type="entry name" value="HTH-TYPE TRANSCRIPTIONAL ACTIVATOR RHAS-RELATED"/>
    <property type="match status" value="1"/>
</dbReference>
<feature type="domain" description="HTH araC/xylS-type" evidence="4">
    <location>
        <begin position="195"/>
        <end position="293"/>
    </location>
</feature>
<reference evidence="5 6" key="1">
    <citation type="submission" date="2018-06" db="EMBL/GenBank/DDBJ databases">
        <title>Genomic Encyclopedia of Type Strains, Phase IV (KMG-IV): sequencing the most valuable type-strain genomes for metagenomic binning, comparative biology and taxonomic classification.</title>
        <authorList>
            <person name="Goeker M."/>
        </authorList>
    </citation>
    <scope>NUCLEOTIDE SEQUENCE [LARGE SCALE GENOMIC DNA]</scope>
    <source>
        <strain evidence="5 6">DSM 26720</strain>
    </source>
</reference>
<dbReference type="SUPFAM" id="SSF46689">
    <property type="entry name" value="Homeodomain-like"/>
    <property type="match status" value="2"/>
</dbReference>
<name>A0A364JW60_9HYPH</name>
<dbReference type="InterPro" id="IPR018060">
    <property type="entry name" value="HTH_AraC"/>
</dbReference>
<evidence type="ECO:0000256" key="3">
    <source>
        <dbReference type="ARBA" id="ARBA00023163"/>
    </source>
</evidence>
<sequence>MILMMQSHKSDDAGVFLGGKDTGEDTILVQAVGPFRTGLSPAGLEVCVPQKALALILLEPIRQLRWSSSDEADNCASCAAETVFYIPANHSIAFTWPESVQFLSVTIDEGFVVGGKADHTHSREGEKPDNIVRFTSKQCLQMSQIITQQLQEGETEESNYLWSLHSVLVNLVIKNAVYAQNVGGTQSGLSAYACGQIEAYLKENFRKPVSVPDMANMLGISAGHFATCFRESFGQTPHQYLTRLRLDEAERCLRETDMPISEIAARLSFSSQSHLTTALRKYRHLTPGEIRRRGKQRSRR</sequence>
<keyword evidence="3" id="KW-0804">Transcription</keyword>
<evidence type="ECO:0000313" key="5">
    <source>
        <dbReference type="EMBL" id="RAK30881.1"/>
    </source>
</evidence>
<dbReference type="Proteomes" id="UP000249453">
    <property type="component" value="Unassembled WGS sequence"/>
</dbReference>
<dbReference type="GO" id="GO:0003700">
    <property type="term" value="F:DNA-binding transcription factor activity"/>
    <property type="evidence" value="ECO:0007669"/>
    <property type="project" value="InterPro"/>
</dbReference>
<proteinExistence type="predicted"/>
<dbReference type="PANTHER" id="PTHR46796:SF6">
    <property type="entry name" value="ARAC SUBFAMILY"/>
    <property type="match status" value="1"/>
</dbReference>
<keyword evidence="6" id="KW-1185">Reference proteome</keyword>
<protein>
    <submittedName>
        <fullName evidence="5">AraC family transcriptional regulator</fullName>
    </submittedName>
</protein>
<dbReference type="EMBL" id="QLMK01000003">
    <property type="protein sequence ID" value="RAK30881.1"/>
    <property type="molecule type" value="Genomic_DNA"/>
</dbReference>
<dbReference type="Pfam" id="PF12833">
    <property type="entry name" value="HTH_18"/>
    <property type="match status" value="1"/>
</dbReference>
<dbReference type="InterPro" id="IPR050204">
    <property type="entry name" value="AraC_XylS_family_regulators"/>
</dbReference>
<organism evidence="5 6">
    <name type="scientific">Falsochrobactrum ovis</name>
    <dbReference type="NCBI Taxonomy" id="1293442"/>
    <lineage>
        <taxon>Bacteria</taxon>
        <taxon>Pseudomonadati</taxon>
        <taxon>Pseudomonadota</taxon>
        <taxon>Alphaproteobacteria</taxon>
        <taxon>Hyphomicrobiales</taxon>
        <taxon>Brucellaceae</taxon>
        <taxon>Falsochrobactrum</taxon>
    </lineage>
</organism>
<dbReference type="AlphaFoldDB" id="A0A364JW60"/>
<accession>A0A364JW60</accession>
<dbReference type="GO" id="GO:0043565">
    <property type="term" value="F:sequence-specific DNA binding"/>
    <property type="evidence" value="ECO:0007669"/>
    <property type="project" value="InterPro"/>
</dbReference>
<dbReference type="InterPro" id="IPR009057">
    <property type="entry name" value="Homeodomain-like_sf"/>
</dbReference>
<evidence type="ECO:0000256" key="2">
    <source>
        <dbReference type="ARBA" id="ARBA00023125"/>
    </source>
</evidence>
<evidence type="ECO:0000256" key="1">
    <source>
        <dbReference type="ARBA" id="ARBA00023015"/>
    </source>
</evidence>
<dbReference type="Gene3D" id="1.10.10.60">
    <property type="entry name" value="Homeodomain-like"/>
    <property type="match status" value="1"/>
</dbReference>
<comment type="caution">
    <text evidence="5">The sequence shown here is derived from an EMBL/GenBank/DDBJ whole genome shotgun (WGS) entry which is preliminary data.</text>
</comment>
<keyword evidence="2" id="KW-0238">DNA-binding</keyword>
<evidence type="ECO:0000259" key="4">
    <source>
        <dbReference type="PROSITE" id="PS01124"/>
    </source>
</evidence>
<keyword evidence="1" id="KW-0805">Transcription regulation</keyword>
<dbReference type="PROSITE" id="PS01124">
    <property type="entry name" value="HTH_ARAC_FAMILY_2"/>
    <property type="match status" value="1"/>
</dbReference>
<gene>
    <name evidence="5" type="ORF">C7374_10314</name>
</gene>
<dbReference type="SMART" id="SM00342">
    <property type="entry name" value="HTH_ARAC"/>
    <property type="match status" value="1"/>
</dbReference>
<evidence type="ECO:0000313" key="6">
    <source>
        <dbReference type="Proteomes" id="UP000249453"/>
    </source>
</evidence>